<dbReference type="SUPFAM" id="SSF50370">
    <property type="entry name" value="Ricin B-like lectins"/>
    <property type="match status" value="1"/>
</dbReference>
<keyword evidence="1" id="KW-0732">Signal</keyword>
<proteinExistence type="predicted"/>
<keyword evidence="4" id="KW-1185">Reference proteome</keyword>
<dbReference type="Pfam" id="PF00652">
    <property type="entry name" value="Ricin_B_lectin"/>
    <property type="match status" value="1"/>
</dbReference>
<evidence type="ECO:0000259" key="2">
    <source>
        <dbReference type="SMART" id="SM00458"/>
    </source>
</evidence>
<reference evidence="3 4" key="1">
    <citation type="submission" date="2014-06" db="EMBL/GenBank/DDBJ databases">
        <title>Evolutionary Origins and Diversification of the Mycorrhizal Mutualists.</title>
        <authorList>
            <consortium name="DOE Joint Genome Institute"/>
            <consortium name="Mycorrhizal Genomics Consortium"/>
            <person name="Kohler A."/>
            <person name="Kuo A."/>
            <person name="Nagy L.G."/>
            <person name="Floudas D."/>
            <person name="Copeland A."/>
            <person name="Barry K.W."/>
            <person name="Cichocki N."/>
            <person name="Veneault-Fourrey C."/>
            <person name="LaButti K."/>
            <person name="Lindquist E.A."/>
            <person name="Lipzen A."/>
            <person name="Lundell T."/>
            <person name="Morin E."/>
            <person name="Murat C."/>
            <person name="Riley R."/>
            <person name="Ohm R."/>
            <person name="Sun H."/>
            <person name="Tunlid A."/>
            <person name="Henrissat B."/>
            <person name="Grigoriev I.V."/>
            <person name="Hibbett D.S."/>
            <person name="Martin F."/>
        </authorList>
    </citation>
    <scope>NUCLEOTIDE SEQUENCE [LARGE SCALE GENOMIC DNA]</scope>
    <source>
        <strain evidence="3 4">SS14</strain>
    </source>
</reference>
<evidence type="ECO:0000313" key="3">
    <source>
        <dbReference type="EMBL" id="KIJ34538.1"/>
    </source>
</evidence>
<dbReference type="PROSITE" id="PS50231">
    <property type="entry name" value="RICIN_B_LECTIN"/>
    <property type="match status" value="1"/>
</dbReference>
<dbReference type="Gene3D" id="2.80.10.50">
    <property type="match status" value="1"/>
</dbReference>
<dbReference type="InterPro" id="IPR000772">
    <property type="entry name" value="Ricin_B_lectin"/>
</dbReference>
<protein>
    <submittedName>
        <fullName evidence="3">Carbohydrate-binding module family 13 protein</fullName>
    </submittedName>
</protein>
<dbReference type="OrthoDB" id="6770063at2759"/>
<feature type="domain" description="Ricin B lectin" evidence="2">
    <location>
        <begin position="173"/>
        <end position="301"/>
    </location>
</feature>
<dbReference type="EMBL" id="KN837198">
    <property type="protein sequence ID" value="KIJ34538.1"/>
    <property type="molecule type" value="Genomic_DNA"/>
</dbReference>
<feature type="chain" id="PRO_5002213988" evidence="1">
    <location>
        <begin position="19"/>
        <end position="302"/>
    </location>
</feature>
<organism evidence="3 4">
    <name type="scientific">Sphaerobolus stellatus (strain SS14)</name>
    <dbReference type="NCBI Taxonomy" id="990650"/>
    <lineage>
        <taxon>Eukaryota</taxon>
        <taxon>Fungi</taxon>
        <taxon>Dikarya</taxon>
        <taxon>Basidiomycota</taxon>
        <taxon>Agaricomycotina</taxon>
        <taxon>Agaricomycetes</taxon>
        <taxon>Phallomycetidae</taxon>
        <taxon>Geastrales</taxon>
        <taxon>Sphaerobolaceae</taxon>
        <taxon>Sphaerobolus</taxon>
    </lineage>
</organism>
<dbReference type="HOGENOM" id="CLU_912515_0_0_1"/>
<feature type="signal peptide" evidence="1">
    <location>
        <begin position="1"/>
        <end position="18"/>
    </location>
</feature>
<gene>
    <name evidence="3" type="ORF">M422DRAFT_35051</name>
</gene>
<dbReference type="SMART" id="SM00458">
    <property type="entry name" value="RICIN"/>
    <property type="match status" value="1"/>
</dbReference>
<accession>A0A0C9TW13</accession>
<sequence length="302" mass="32092">MLSLFLASLLPLLGSAQSDVVTINVMSKCPNTINIFLDRNWIQEIITPNGPPQVITIDGDNSVQLSTSANNGTTVGFNFFAGEFFIFKNTSFFDVGVTVIPDPAGRDFGDPGFCGNVTCDSANCTTASTTFLTIPNLAPNTPPAPPLFACPPAPIWNVIFCPDGSQPSPASIPRAIHPLGIPGKCLDVQGNVQADGTPVQVFDCNGSAAQQWLIGPGNTQVRLAGTNFCLDAGSNPASGIPMKIWQCFDGLPQQSWFYTDDERIAVTNQGLCLDVPNGNLANGQVLQTFTCTDLDQNQVFTD</sequence>
<dbReference type="Proteomes" id="UP000054279">
    <property type="component" value="Unassembled WGS sequence"/>
</dbReference>
<evidence type="ECO:0000313" key="4">
    <source>
        <dbReference type="Proteomes" id="UP000054279"/>
    </source>
</evidence>
<dbReference type="AlphaFoldDB" id="A0A0C9TW13"/>
<dbReference type="InterPro" id="IPR035992">
    <property type="entry name" value="Ricin_B-like_lectins"/>
</dbReference>
<evidence type="ECO:0000256" key="1">
    <source>
        <dbReference type="SAM" id="SignalP"/>
    </source>
</evidence>
<dbReference type="CDD" id="cd00161">
    <property type="entry name" value="beta-trefoil_Ricin-like"/>
    <property type="match status" value="1"/>
</dbReference>
<name>A0A0C9TW13_SPHS4</name>